<dbReference type="EMBL" id="MCFH01000020">
    <property type="protein sequence ID" value="ORX50642.1"/>
    <property type="molecule type" value="Genomic_DNA"/>
</dbReference>
<feature type="chain" id="PRO_5011002852" evidence="2">
    <location>
        <begin position="21"/>
        <end position="562"/>
    </location>
</feature>
<evidence type="ECO:0000313" key="3">
    <source>
        <dbReference type="EMBL" id="ORX50642.1"/>
    </source>
</evidence>
<evidence type="ECO:0000313" key="4">
    <source>
        <dbReference type="Proteomes" id="UP000193719"/>
    </source>
</evidence>
<organism evidence="3 4">
    <name type="scientific">Piromyces finnis</name>
    <dbReference type="NCBI Taxonomy" id="1754191"/>
    <lineage>
        <taxon>Eukaryota</taxon>
        <taxon>Fungi</taxon>
        <taxon>Fungi incertae sedis</taxon>
        <taxon>Chytridiomycota</taxon>
        <taxon>Chytridiomycota incertae sedis</taxon>
        <taxon>Neocallimastigomycetes</taxon>
        <taxon>Neocallimastigales</taxon>
        <taxon>Neocallimastigaceae</taxon>
        <taxon>Piromyces</taxon>
    </lineage>
</organism>
<name>A0A1Y1V9S7_9FUNG</name>
<dbReference type="STRING" id="1754191.A0A1Y1V9S7"/>
<comment type="caution">
    <text evidence="3">The sequence shown here is derived from an EMBL/GenBank/DDBJ whole genome shotgun (WGS) entry which is preliminary data.</text>
</comment>
<dbReference type="AlphaFoldDB" id="A0A1Y1V9S7"/>
<gene>
    <name evidence="3" type="ORF">BCR36DRAFT_583224</name>
</gene>
<reference evidence="3 4" key="2">
    <citation type="submission" date="2016-08" db="EMBL/GenBank/DDBJ databases">
        <title>Pervasive Adenine N6-methylation of Active Genes in Fungi.</title>
        <authorList>
            <consortium name="DOE Joint Genome Institute"/>
            <person name="Mondo S.J."/>
            <person name="Dannebaum R.O."/>
            <person name="Kuo R.C."/>
            <person name="Labutti K."/>
            <person name="Haridas S."/>
            <person name="Kuo A."/>
            <person name="Salamov A."/>
            <person name="Ahrendt S.R."/>
            <person name="Lipzen A."/>
            <person name="Sullivan W."/>
            <person name="Andreopoulos W.B."/>
            <person name="Clum A."/>
            <person name="Lindquist E."/>
            <person name="Daum C."/>
            <person name="Ramamoorthy G.K."/>
            <person name="Gryganskyi A."/>
            <person name="Culley D."/>
            <person name="Magnuson J.K."/>
            <person name="James T.Y."/>
            <person name="O'Malley M.A."/>
            <person name="Stajich J.E."/>
            <person name="Spatafora J.W."/>
            <person name="Visel A."/>
            <person name="Grigoriev I.V."/>
        </authorList>
    </citation>
    <scope>NUCLEOTIDE SEQUENCE [LARGE SCALE GENOMIC DNA]</scope>
    <source>
        <strain evidence="4">finn</strain>
    </source>
</reference>
<evidence type="ECO:0000256" key="1">
    <source>
        <dbReference type="SAM" id="MobiDB-lite"/>
    </source>
</evidence>
<evidence type="ECO:0000256" key="2">
    <source>
        <dbReference type="SAM" id="SignalP"/>
    </source>
</evidence>
<proteinExistence type="predicted"/>
<accession>A0A1Y1V9S7</accession>
<feature type="signal peptide" evidence="2">
    <location>
        <begin position="1"/>
        <end position="20"/>
    </location>
</feature>
<reference evidence="3 4" key="1">
    <citation type="submission" date="2016-08" db="EMBL/GenBank/DDBJ databases">
        <title>Genomes of anaerobic fungi encode conserved fungal cellulosomes for biomass hydrolysis.</title>
        <authorList>
            <consortium name="DOE Joint Genome Institute"/>
            <person name="Haitjema C.H."/>
            <person name="Gilmore S.P."/>
            <person name="Henske J.K."/>
            <person name="Solomon K.V."/>
            <person name="De Groot R."/>
            <person name="Kuo A."/>
            <person name="Mondo S.J."/>
            <person name="Salamov A.A."/>
            <person name="Labutti K."/>
            <person name="Zhao Z."/>
            <person name="Chiniquy J."/>
            <person name="Barry K."/>
            <person name="Brewer H.M."/>
            <person name="Purvine S.O."/>
            <person name="Wright A.T."/>
            <person name="Boxma B."/>
            <person name="Van Alen T."/>
            <person name="Hackstein J.H."/>
            <person name="Baker S.E."/>
            <person name="Grigoriev I.V."/>
            <person name="O'Malley M.A."/>
        </authorList>
    </citation>
    <scope>NUCLEOTIDE SEQUENCE [LARGE SCALE GENOMIC DNA]</scope>
    <source>
        <strain evidence="4">finn</strain>
    </source>
</reference>
<keyword evidence="2" id="KW-0732">Signal</keyword>
<protein>
    <submittedName>
        <fullName evidence="3">Uncharacterized protein</fullName>
    </submittedName>
</protein>
<dbReference type="Proteomes" id="UP000193719">
    <property type="component" value="Unassembled WGS sequence"/>
</dbReference>
<keyword evidence="4" id="KW-1185">Reference proteome</keyword>
<feature type="compositionally biased region" description="Low complexity" evidence="1">
    <location>
        <begin position="520"/>
        <end position="535"/>
    </location>
</feature>
<sequence length="562" mass="64173">MKFINKLILIAALCKLKAKADQGIIGNLAFYGRGQRHLPNYWNDIDKIRGSKNAKVYFPYNKSDESADTDADATGETISTDITDNAKNNPLVLYLPGAPKDRYSKLDFYVINDERSIDLTSFHRIKSEIKLVAPNAEDLISEGYTCESLGLSCNDLKSYDFDANASEWLSNVDIRLFLESEEANNDDTYDDEEDKILFHYEIVGESNPSNEWSEYVGSINKASLINSELVYTDFVFRNYGKMPVYVYIGNTIFLKKDPTDMVREGTIQNNFANWSWHQNTANKTATYYGDSVYPEDPEKKPCVKFVAEEDGDFAYYVHIENGISAPPEGVSFSIRPMNDNKFKFKIDNKKEFNLTSDYLIHRNCKIPIGEETKFLVDVRSLVYSDPKFMLMNDISGFWLQTISAIKDIKKQLLEDVGEKEANEYKDVLYFYNFTLHHTYPEDTSMYVKQKLFEDGNECSLKLETHEDWGNPDNVNEANPVIQWPDDLSFDTIFNSKNSVDVIESNDLYAEGEDQEKPQDQGNSTQSTNSTTPGNNNEKDSSANLTKPFVTLFLLSAVLAFFM</sequence>
<feature type="region of interest" description="Disordered" evidence="1">
    <location>
        <begin position="511"/>
        <end position="542"/>
    </location>
</feature>
<dbReference type="OrthoDB" id="2137466at2759"/>